<keyword evidence="3 6" id="KW-0479">Metal-binding</keyword>
<evidence type="ECO:0000256" key="2">
    <source>
        <dbReference type="ARBA" id="ARBA00022617"/>
    </source>
</evidence>
<gene>
    <name evidence="8" type="ORF">N0K08_06200</name>
</gene>
<dbReference type="InterPro" id="IPR009056">
    <property type="entry name" value="Cyt_c-like_dom"/>
</dbReference>
<evidence type="ECO:0000259" key="7">
    <source>
        <dbReference type="PROSITE" id="PS51007"/>
    </source>
</evidence>
<evidence type="ECO:0000256" key="1">
    <source>
        <dbReference type="ARBA" id="ARBA00022448"/>
    </source>
</evidence>
<dbReference type="PROSITE" id="PS51007">
    <property type="entry name" value="CYTC"/>
    <property type="match status" value="1"/>
</dbReference>
<evidence type="ECO:0000256" key="4">
    <source>
        <dbReference type="ARBA" id="ARBA00022982"/>
    </source>
</evidence>
<name>A0ABT2PIB3_9BURK</name>
<dbReference type="Proteomes" id="UP001525968">
    <property type="component" value="Unassembled WGS sequence"/>
</dbReference>
<keyword evidence="1" id="KW-0813">Transport</keyword>
<evidence type="ECO:0000256" key="6">
    <source>
        <dbReference type="PROSITE-ProRule" id="PRU00433"/>
    </source>
</evidence>
<dbReference type="Pfam" id="PF00034">
    <property type="entry name" value="Cytochrom_C"/>
    <property type="match status" value="1"/>
</dbReference>
<accession>A0ABT2PIB3</accession>
<feature type="domain" description="Cytochrome c" evidence="7">
    <location>
        <begin position="33"/>
        <end position="118"/>
    </location>
</feature>
<dbReference type="Gene3D" id="1.10.760.10">
    <property type="entry name" value="Cytochrome c-like domain"/>
    <property type="match status" value="1"/>
</dbReference>
<evidence type="ECO:0000313" key="9">
    <source>
        <dbReference type="Proteomes" id="UP001525968"/>
    </source>
</evidence>
<protein>
    <submittedName>
        <fullName evidence="8">C-type cytochrome</fullName>
    </submittedName>
</protein>
<reference evidence="8 9" key="1">
    <citation type="submission" date="2022-09" db="EMBL/GenBank/DDBJ databases">
        <title>Draft genome of isolate Be4.</title>
        <authorList>
            <person name="Sanchez-Castro I."/>
            <person name="Martinez-Rodriguez P."/>
            <person name="Descostes M."/>
            <person name="Merroun M."/>
        </authorList>
    </citation>
    <scope>NUCLEOTIDE SEQUENCE [LARGE SCALE GENOMIC DNA]</scope>
    <source>
        <strain evidence="8 9">Be4</strain>
    </source>
</reference>
<dbReference type="RefSeq" id="WP_261499210.1">
    <property type="nucleotide sequence ID" value="NZ_JAODYH010000003.1"/>
</dbReference>
<evidence type="ECO:0000256" key="3">
    <source>
        <dbReference type="ARBA" id="ARBA00022723"/>
    </source>
</evidence>
<keyword evidence="2 6" id="KW-0349">Heme</keyword>
<sequence length="123" mass="13274">MGLVLAAALVLVLLVWLGQQSLRAPAAPAGPPPTQQAGWTLVQDQYCLRCHGMEFTHVGPGFAQIAQRYRGDPAALERLALKIREGSAGVWGRKLMPRNPRINAEDAQAMAAWVLSQPDPPAQ</sequence>
<keyword evidence="9" id="KW-1185">Reference proteome</keyword>
<dbReference type="PRINTS" id="PR00606">
    <property type="entry name" value="CYTCHROMECID"/>
</dbReference>
<dbReference type="InterPro" id="IPR036909">
    <property type="entry name" value="Cyt_c-like_dom_sf"/>
</dbReference>
<keyword evidence="4" id="KW-0249">Electron transport</keyword>
<dbReference type="SUPFAM" id="SSF46626">
    <property type="entry name" value="Cytochrome c"/>
    <property type="match status" value="1"/>
</dbReference>
<evidence type="ECO:0000256" key="5">
    <source>
        <dbReference type="ARBA" id="ARBA00023004"/>
    </source>
</evidence>
<dbReference type="InterPro" id="IPR002324">
    <property type="entry name" value="Cyt_c_ID"/>
</dbReference>
<keyword evidence="5 6" id="KW-0408">Iron</keyword>
<organism evidence="8 9">
    <name type="scientific">Acidovorax bellezanensis</name>
    <dbReference type="NCBI Taxonomy" id="2976702"/>
    <lineage>
        <taxon>Bacteria</taxon>
        <taxon>Pseudomonadati</taxon>
        <taxon>Pseudomonadota</taxon>
        <taxon>Betaproteobacteria</taxon>
        <taxon>Burkholderiales</taxon>
        <taxon>Comamonadaceae</taxon>
        <taxon>Acidovorax</taxon>
    </lineage>
</organism>
<proteinExistence type="predicted"/>
<dbReference type="EMBL" id="JAODYH010000003">
    <property type="protein sequence ID" value="MCT9810216.1"/>
    <property type="molecule type" value="Genomic_DNA"/>
</dbReference>
<comment type="caution">
    <text evidence="8">The sequence shown here is derived from an EMBL/GenBank/DDBJ whole genome shotgun (WGS) entry which is preliminary data.</text>
</comment>
<evidence type="ECO:0000313" key="8">
    <source>
        <dbReference type="EMBL" id="MCT9810216.1"/>
    </source>
</evidence>